<reference evidence="1 2" key="1">
    <citation type="submission" date="2018-06" db="EMBL/GenBank/DDBJ databases">
        <title>Freshwater and sediment microbial communities from various areas in North America, analyzing microbe dynamics in response to fracking.</title>
        <authorList>
            <person name="Lamendella R."/>
        </authorList>
    </citation>
    <scope>NUCLEOTIDE SEQUENCE [LARGE SCALE GENOMIC DNA]</scope>
    <source>
        <strain evidence="1 2">14_TX</strain>
    </source>
</reference>
<evidence type="ECO:0000313" key="2">
    <source>
        <dbReference type="Proteomes" id="UP000252731"/>
    </source>
</evidence>
<protein>
    <submittedName>
        <fullName evidence="1">Uncharacterized protein</fullName>
    </submittedName>
</protein>
<accession>A0A366JYY7</accession>
<gene>
    <name evidence="1" type="ORF">DFO70_104389</name>
</gene>
<dbReference type="AlphaFoldDB" id="A0A366JYY7"/>
<name>A0A366JYY7_CYTFI</name>
<dbReference type="Proteomes" id="UP000252731">
    <property type="component" value="Unassembled WGS sequence"/>
</dbReference>
<dbReference type="EMBL" id="QNSF01000004">
    <property type="protein sequence ID" value="RBP94746.1"/>
    <property type="molecule type" value="Genomic_DNA"/>
</dbReference>
<keyword evidence="2" id="KW-1185">Reference proteome</keyword>
<sequence length="44" mass="4764">MCHGLGSIEALAATDVIGLIPCWGIDLTNAFRETIPNLSQFNLF</sequence>
<comment type="caution">
    <text evidence="1">The sequence shown here is derived from an EMBL/GenBank/DDBJ whole genome shotgun (WGS) entry which is preliminary data.</text>
</comment>
<proteinExistence type="predicted"/>
<evidence type="ECO:0000313" key="1">
    <source>
        <dbReference type="EMBL" id="RBP94746.1"/>
    </source>
</evidence>
<organism evidence="1 2">
    <name type="scientific">Cytobacillus firmus</name>
    <name type="common">Bacillus firmus</name>
    <dbReference type="NCBI Taxonomy" id="1399"/>
    <lineage>
        <taxon>Bacteria</taxon>
        <taxon>Bacillati</taxon>
        <taxon>Bacillota</taxon>
        <taxon>Bacilli</taxon>
        <taxon>Bacillales</taxon>
        <taxon>Bacillaceae</taxon>
        <taxon>Cytobacillus</taxon>
    </lineage>
</organism>